<evidence type="ECO:0000313" key="2">
    <source>
        <dbReference type="EMBL" id="KAK2898948.1"/>
    </source>
</evidence>
<dbReference type="AlphaFoldDB" id="A0AA88PTM0"/>
<reference evidence="2" key="1">
    <citation type="submission" date="2023-08" db="EMBL/GenBank/DDBJ databases">
        <title>Chromosome-level Genome Assembly of mud carp (Cirrhinus molitorella).</title>
        <authorList>
            <person name="Liu H."/>
        </authorList>
    </citation>
    <scope>NUCLEOTIDE SEQUENCE</scope>
    <source>
        <strain evidence="2">Prfri</strain>
        <tissue evidence="2">Muscle</tissue>
    </source>
</reference>
<keyword evidence="3" id="KW-1185">Reference proteome</keyword>
<organism evidence="2 3">
    <name type="scientific">Cirrhinus molitorella</name>
    <name type="common">mud carp</name>
    <dbReference type="NCBI Taxonomy" id="172907"/>
    <lineage>
        <taxon>Eukaryota</taxon>
        <taxon>Metazoa</taxon>
        <taxon>Chordata</taxon>
        <taxon>Craniata</taxon>
        <taxon>Vertebrata</taxon>
        <taxon>Euteleostomi</taxon>
        <taxon>Actinopterygii</taxon>
        <taxon>Neopterygii</taxon>
        <taxon>Teleostei</taxon>
        <taxon>Ostariophysi</taxon>
        <taxon>Cypriniformes</taxon>
        <taxon>Cyprinidae</taxon>
        <taxon>Labeoninae</taxon>
        <taxon>Labeonini</taxon>
        <taxon>Cirrhinus</taxon>
    </lineage>
</organism>
<evidence type="ECO:0000313" key="3">
    <source>
        <dbReference type="Proteomes" id="UP001187343"/>
    </source>
</evidence>
<gene>
    <name evidence="2" type="ORF">Q8A67_010366</name>
</gene>
<dbReference type="EMBL" id="JAUYZG010000009">
    <property type="protein sequence ID" value="KAK2898948.1"/>
    <property type="molecule type" value="Genomic_DNA"/>
</dbReference>
<sequence length="198" mass="23361">MLFDLIARKQRWLPVLSKIDQKRRENLRKKLSLHMDNTLLRVCKADASKKELRKMKFHKPHWPPVIFAKESEKRRRCRKSLEEDGSQATPSTSKQWPPKMKTCQGSERWNEDHATAIATHKSPSLLRCYGDLLQHSFNKLSQHLLGLEQDYSKPKVCTVSSGKLIGMECLCSQQCWEFREKFVQAYMPQNESETTWWR</sequence>
<proteinExistence type="predicted"/>
<name>A0AA88PTM0_9TELE</name>
<accession>A0AA88PTM0</accession>
<comment type="caution">
    <text evidence="2">The sequence shown here is derived from an EMBL/GenBank/DDBJ whole genome shotgun (WGS) entry which is preliminary data.</text>
</comment>
<protein>
    <submittedName>
        <fullName evidence="2">Uncharacterized protein</fullName>
    </submittedName>
</protein>
<dbReference type="Proteomes" id="UP001187343">
    <property type="component" value="Unassembled WGS sequence"/>
</dbReference>
<feature type="compositionally biased region" description="Polar residues" evidence="1">
    <location>
        <begin position="86"/>
        <end position="95"/>
    </location>
</feature>
<evidence type="ECO:0000256" key="1">
    <source>
        <dbReference type="SAM" id="MobiDB-lite"/>
    </source>
</evidence>
<feature type="region of interest" description="Disordered" evidence="1">
    <location>
        <begin position="78"/>
        <end position="101"/>
    </location>
</feature>